<organism evidence="3 4">
    <name type="scientific">Shewanella salipaludis</name>
    <dbReference type="NCBI Taxonomy" id="2723052"/>
    <lineage>
        <taxon>Bacteria</taxon>
        <taxon>Pseudomonadati</taxon>
        <taxon>Pseudomonadota</taxon>
        <taxon>Gammaproteobacteria</taxon>
        <taxon>Alteromonadales</taxon>
        <taxon>Shewanellaceae</taxon>
        <taxon>Shewanella</taxon>
    </lineage>
</organism>
<feature type="compositionally biased region" description="Basic and acidic residues" evidence="1">
    <location>
        <begin position="70"/>
        <end position="91"/>
    </location>
</feature>
<evidence type="ECO:0000256" key="1">
    <source>
        <dbReference type="SAM" id="MobiDB-lite"/>
    </source>
</evidence>
<keyword evidence="4" id="KW-1185">Reference proteome</keyword>
<evidence type="ECO:0000256" key="2">
    <source>
        <dbReference type="SAM" id="SignalP"/>
    </source>
</evidence>
<feature type="region of interest" description="Disordered" evidence="1">
    <location>
        <begin position="66"/>
        <end position="106"/>
    </location>
</feature>
<protein>
    <recommendedName>
        <fullName evidence="5">Pentapeptide MXKDX repeat protein</fullName>
    </recommendedName>
</protein>
<comment type="caution">
    <text evidence="3">The sequence shown here is derived from an EMBL/GenBank/DDBJ whole genome shotgun (WGS) entry which is preliminary data.</text>
</comment>
<feature type="signal peptide" evidence="2">
    <location>
        <begin position="1"/>
        <end position="25"/>
    </location>
</feature>
<feature type="chain" id="PRO_5037192545" description="Pentapeptide MXKDX repeat protein" evidence="2">
    <location>
        <begin position="26"/>
        <end position="106"/>
    </location>
</feature>
<dbReference type="RefSeq" id="WP_169563698.1">
    <property type="nucleotide sequence ID" value="NZ_JAAXYH010000004.1"/>
</dbReference>
<dbReference type="AlphaFoldDB" id="A0A972FSP3"/>
<accession>A0A972FSP3</accession>
<dbReference type="EMBL" id="JAAXYH010000004">
    <property type="protein sequence ID" value="NMH65006.1"/>
    <property type="molecule type" value="Genomic_DNA"/>
</dbReference>
<reference evidence="3" key="1">
    <citation type="submission" date="2020-04" db="EMBL/GenBank/DDBJ databases">
        <title>Description of Shewanella salipaludis sp. nov., isolated from a salt marsh.</title>
        <authorList>
            <person name="Park S."/>
            <person name="Yoon J.-H."/>
        </authorList>
    </citation>
    <scope>NUCLEOTIDE SEQUENCE</scope>
    <source>
        <strain evidence="3">SHSM-M6</strain>
    </source>
</reference>
<evidence type="ECO:0000313" key="4">
    <source>
        <dbReference type="Proteomes" id="UP000737113"/>
    </source>
</evidence>
<evidence type="ECO:0008006" key="5">
    <source>
        <dbReference type="Google" id="ProtNLM"/>
    </source>
</evidence>
<keyword evidence="2" id="KW-0732">Signal</keyword>
<dbReference type="Proteomes" id="UP000737113">
    <property type="component" value="Unassembled WGS sequence"/>
</dbReference>
<proteinExistence type="predicted"/>
<name>A0A972FSP3_9GAMM</name>
<evidence type="ECO:0000313" key="3">
    <source>
        <dbReference type="EMBL" id="NMH65006.1"/>
    </source>
</evidence>
<gene>
    <name evidence="3" type="ORF">HC757_07450</name>
</gene>
<sequence length="106" mass="11984">MNKANLSLSLLCLSLSALLSLPAQAHDPKEHMKDGHKPNCAAMKDMDHSKMDMTDPLVQAMMRKCTQQMHAEHAAAGDIREEQGQRQKQEETEPQPQPEPEHKHKH</sequence>